<name>I4E3F8_NEIME</name>
<proteinExistence type="predicted"/>
<gene>
    <name evidence="2" type="ORF">NMALPHA522_0331</name>
</gene>
<feature type="region of interest" description="Disordered" evidence="1">
    <location>
        <begin position="29"/>
        <end position="69"/>
    </location>
</feature>
<protein>
    <submittedName>
        <fullName evidence="2">Uncharacterized protein</fullName>
    </submittedName>
</protein>
<evidence type="ECO:0000313" key="2">
    <source>
        <dbReference type="EMBL" id="CCA43872.1"/>
    </source>
</evidence>
<accession>I4E3F8</accession>
<dbReference type="EMBL" id="FR845699">
    <property type="protein sequence ID" value="CCA43872.1"/>
    <property type="molecule type" value="Genomic_DNA"/>
</dbReference>
<organism evidence="2">
    <name type="scientific">Neisseria meningitidis alpha522</name>
    <dbReference type="NCBI Taxonomy" id="996307"/>
    <lineage>
        <taxon>Bacteria</taxon>
        <taxon>Pseudomonadati</taxon>
        <taxon>Pseudomonadota</taxon>
        <taxon>Betaproteobacteria</taxon>
        <taxon>Neisseriales</taxon>
        <taxon>Neisseriaceae</taxon>
        <taxon>Neisseria</taxon>
    </lineage>
</organism>
<dbReference type="AlphaFoldDB" id="I4E3F8"/>
<sequence>MTAEGFLVFPKMHIIQIPLFPQKQKIKNSNLKSRPSRAGGNLNTSVVKPISRHSHESGNPGCRENRFIR</sequence>
<reference evidence="2" key="1">
    <citation type="submission" date="2011-03" db="EMBL/GenBank/DDBJ databases">
        <title>Draft genome of Neisseria meningitidis strain alpha522.</title>
        <authorList>
            <person name="Schoen C."/>
            <person name="Blom J."/>
        </authorList>
    </citation>
    <scope>NUCLEOTIDE SEQUENCE</scope>
    <source>
        <strain evidence="2">Alpha522</strain>
    </source>
</reference>
<evidence type="ECO:0000256" key="1">
    <source>
        <dbReference type="SAM" id="MobiDB-lite"/>
    </source>
</evidence>